<dbReference type="EMBL" id="JANPWB010000013">
    <property type="protein sequence ID" value="KAJ1105515.1"/>
    <property type="molecule type" value="Genomic_DNA"/>
</dbReference>
<comment type="caution">
    <text evidence="2">The sequence shown here is derived from an EMBL/GenBank/DDBJ whole genome shotgun (WGS) entry which is preliminary data.</text>
</comment>
<evidence type="ECO:0000313" key="2">
    <source>
        <dbReference type="EMBL" id="KAJ1105515.1"/>
    </source>
</evidence>
<reference evidence="2" key="1">
    <citation type="journal article" date="2022" name="bioRxiv">
        <title>Sequencing and chromosome-scale assembly of the giantPleurodeles waltlgenome.</title>
        <authorList>
            <person name="Brown T."/>
            <person name="Elewa A."/>
            <person name="Iarovenko S."/>
            <person name="Subramanian E."/>
            <person name="Araus A.J."/>
            <person name="Petzold A."/>
            <person name="Susuki M."/>
            <person name="Suzuki K.-i.T."/>
            <person name="Hayashi T."/>
            <person name="Toyoda A."/>
            <person name="Oliveira C."/>
            <person name="Osipova E."/>
            <person name="Leigh N.D."/>
            <person name="Simon A."/>
            <person name="Yun M.H."/>
        </authorList>
    </citation>
    <scope>NUCLEOTIDE SEQUENCE</scope>
    <source>
        <strain evidence="2">20211129_DDA</strain>
        <tissue evidence="2">Liver</tissue>
    </source>
</reference>
<dbReference type="AlphaFoldDB" id="A0AAV7MYR3"/>
<feature type="compositionally biased region" description="Gly residues" evidence="1">
    <location>
        <begin position="58"/>
        <end position="70"/>
    </location>
</feature>
<feature type="region of interest" description="Disordered" evidence="1">
    <location>
        <begin position="1"/>
        <end position="70"/>
    </location>
</feature>
<organism evidence="2 3">
    <name type="scientific">Pleurodeles waltl</name>
    <name type="common">Iberian ribbed newt</name>
    <dbReference type="NCBI Taxonomy" id="8319"/>
    <lineage>
        <taxon>Eukaryota</taxon>
        <taxon>Metazoa</taxon>
        <taxon>Chordata</taxon>
        <taxon>Craniata</taxon>
        <taxon>Vertebrata</taxon>
        <taxon>Euteleostomi</taxon>
        <taxon>Amphibia</taxon>
        <taxon>Batrachia</taxon>
        <taxon>Caudata</taxon>
        <taxon>Salamandroidea</taxon>
        <taxon>Salamandridae</taxon>
        <taxon>Pleurodelinae</taxon>
        <taxon>Pleurodeles</taxon>
    </lineage>
</organism>
<accession>A0AAV7MYR3</accession>
<feature type="compositionally biased region" description="Basic and acidic residues" evidence="1">
    <location>
        <begin position="9"/>
        <end position="18"/>
    </location>
</feature>
<sequence>MATVSSGAADREAGRETEEAPGGTGEWGTPEWRDLKSRLGEEEEETGAYWPGRRDQGGGRLEGLGGVTKD</sequence>
<keyword evidence="3" id="KW-1185">Reference proteome</keyword>
<name>A0AAV7MYR3_PLEWA</name>
<proteinExistence type="predicted"/>
<evidence type="ECO:0000256" key="1">
    <source>
        <dbReference type="SAM" id="MobiDB-lite"/>
    </source>
</evidence>
<protein>
    <submittedName>
        <fullName evidence="2">Uncharacterized protein</fullName>
    </submittedName>
</protein>
<feature type="compositionally biased region" description="Basic and acidic residues" evidence="1">
    <location>
        <begin position="31"/>
        <end position="40"/>
    </location>
</feature>
<evidence type="ECO:0000313" key="3">
    <source>
        <dbReference type="Proteomes" id="UP001066276"/>
    </source>
</evidence>
<dbReference type="Proteomes" id="UP001066276">
    <property type="component" value="Chromosome 9"/>
</dbReference>
<gene>
    <name evidence="2" type="ORF">NDU88_002921</name>
</gene>